<organism evidence="7 8">
    <name type="scientific">Kutzneria buriramensis</name>
    <dbReference type="NCBI Taxonomy" id="1045776"/>
    <lineage>
        <taxon>Bacteria</taxon>
        <taxon>Bacillati</taxon>
        <taxon>Actinomycetota</taxon>
        <taxon>Actinomycetes</taxon>
        <taxon>Pseudonocardiales</taxon>
        <taxon>Pseudonocardiaceae</taxon>
        <taxon>Kutzneria</taxon>
    </lineage>
</organism>
<dbReference type="EMBL" id="QUNO01000009">
    <property type="protein sequence ID" value="REH43588.1"/>
    <property type="molecule type" value="Genomic_DNA"/>
</dbReference>
<dbReference type="GO" id="GO:0009102">
    <property type="term" value="P:biotin biosynthetic process"/>
    <property type="evidence" value="ECO:0007669"/>
    <property type="project" value="TreeGrafter"/>
</dbReference>
<dbReference type="OrthoDB" id="9807157at2"/>
<dbReference type="PANTHER" id="PTHR13693">
    <property type="entry name" value="CLASS II AMINOTRANSFERASE/8-AMINO-7-OXONONANOATE SYNTHASE"/>
    <property type="match status" value="1"/>
</dbReference>
<comment type="cofactor">
    <cofactor evidence="1">
        <name>pyridoxal 5'-phosphate</name>
        <dbReference type="ChEBI" id="CHEBI:597326"/>
    </cofactor>
</comment>
<dbReference type="Proteomes" id="UP000256269">
    <property type="component" value="Unassembled WGS sequence"/>
</dbReference>
<evidence type="ECO:0000256" key="5">
    <source>
        <dbReference type="ARBA" id="ARBA00047715"/>
    </source>
</evidence>
<evidence type="ECO:0000256" key="4">
    <source>
        <dbReference type="ARBA" id="ARBA00022898"/>
    </source>
</evidence>
<evidence type="ECO:0000256" key="1">
    <source>
        <dbReference type="ARBA" id="ARBA00001933"/>
    </source>
</evidence>
<dbReference type="GO" id="GO:0008710">
    <property type="term" value="F:8-amino-7-oxononanoate synthase activity"/>
    <property type="evidence" value="ECO:0007669"/>
    <property type="project" value="UniProtKB-EC"/>
</dbReference>
<reference evidence="7 8" key="1">
    <citation type="submission" date="2018-08" db="EMBL/GenBank/DDBJ databases">
        <title>Genomic Encyclopedia of Archaeal and Bacterial Type Strains, Phase II (KMG-II): from individual species to whole genera.</title>
        <authorList>
            <person name="Goeker M."/>
        </authorList>
    </citation>
    <scope>NUCLEOTIDE SEQUENCE [LARGE SCALE GENOMIC DNA]</scope>
    <source>
        <strain evidence="7 8">DSM 45791</strain>
    </source>
</reference>
<sequence length="430" mass="46948">MTRTDPFTLFEPALLKAQPLGLIQAHAEDERLDGRTVTVDGRRLVNFGSCGYLGLETHPALTGAVIDAVRRYGTQFSSTRAYLSAPDYRQAERLLSEMLGRPTAIAANTSMANMSVITTLIKDGDVMLVDAQAHRSVQAAATIVRAQGTPTEVIPHGNLEVLERKVIEHAGRRVWFLGDGLYSMFGDIAPLRELAALVERHDHLWMVIDDAHSVSWTGRHGRGHALERMSPAALARTVVTGSLNKSFGAAGGVMTFPTEALRHEVRTIGWPMMFSGPLQPPMLAAVVASTRLHLDDEIRDRQRRIVGKIELFNAEAARQGIPLVDAGITPIRYVAAGNTDSTIDLASRLQKVGYFTNTAIHPAVPLNRAGIRIALTLHQTDEDIVGLVEALAANLPLSLADNGFSSERLLRAFHRQFAGREITLREVGAW</sequence>
<dbReference type="InterPro" id="IPR004839">
    <property type="entry name" value="Aminotransferase_I/II_large"/>
</dbReference>
<dbReference type="AlphaFoldDB" id="A0A3E0HEE9"/>
<comment type="catalytic activity">
    <reaction evidence="5">
        <text>6-carboxyhexanoyl-[ACP] + L-alanine + H(+) = (8S)-8-amino-7-oxononanoate + holo-[ACP] + CO2</text>
        <dbReference type="Rhea" id="RHEA:42288"/>
        <dbReference type="Rhea" id="RHEA-COMP:9685"/>
        <dbReference type="Rhea" id="RHEA-COMP:9955"/>
        <dbReference type="ChEBI" id="CHEBI:15378"/>
        <dbReference type="ChEBI" id="CHEBI:16526"/>
        <dbReference type="ChEBI" id="CHEBI:57972"/>
        <dbReference type="ChEBI" id="CHEBI:64479"/>
        <dbReference type="ChEBI" id="CHEBI:78846"/>
        <dbReference type="ChEBI" id="CHEBI:149468"/>
        <dbReference type="EC" id="2.3.1.47"/>
    </reaction>
</comment>
<dbReference type="Gene3D" id="3.40.640.10">
    <property type="entry name" value="Type I PLP-dependent aspartate aminotransferase-like (Major domain)"/>
    <property type="match status" value="1"/>
</dbReference>
<keyword evidence="4" id="KW-0663">Pyridoxal phosphate</keyword>
<dbReference type="SUPFAM" id="SSF53383">
    <property type="entry name" value="PLP-dependent transferases"/>
    <property type="match status" value="1"/>
</dbReference>
<evidence type="ECO:0000313" key="7">
    <source>
        <dbReference type="EMBL" id="REH43588.1"/>
    </source>
</evidence>
<comment type="caution">
    <text evidence="7">The sequence shown here is derived from an EMBL/GenBank/DDBJ whole genome shotgun (WGS) entry which is preliminary data.</text>
</comment>
<dbReference type="GO" id="GO:0030170">
    <property type="term" value="F:pyridoxal phosphate binding"/>
    <property type="evidence" value="ECO:0007669"/>
    <property type="project" value="InterPro"/>
</dbReference>
<dbReference type="InterPro" id="IPR015422">
    <property type="entry name" value="PyrdxlP-dep_Trfase_small"/>
</dbReference>
<proteinExistence type="predicted"/>
<evidence type="ECO:0000259" key="6">
    <source>
        <dbReference type="Pfam" id="PF00155"/>
    </source>
</evidence>
<dbReference type="InterPro" id="IPR015421">
    <property type="entry name" value="PyrdxlP-dep_Trfase_major"/>
</dbReference>
<dbReference type="PANTHER" id="PTHR13693:SF100">
    <property type="entry name" value="8-AMINO-7-OXONONANOATE SYNTHASE"/>
    <property type="match status" value="1"/>
</dbReference>
<dbReference type="InterPro" id="IPR015424">
    <property type="entry name" value="PyrdxlP-dep_Trfase"/>
</dbReference>
<dbReference type="EC" id="2.3.1.47" evidence="2"/>
<accession>A0A3E0HEE9</accession>
<dbReference type="Gene3D" id="3.90.1150.10">
    <property type="entry name" value="Aspartate Aminotransferase, domain 1"/>
    <property type="match status" value="1"/>
</dbReference>
<gene>
    <name evidence="7" type="ORF">BCF44_109131</name>
</gene>
<feature type="domain" description="Aminotransferase class I/classII large" evidence="6">
    <location>
        <begin position="44"/>
        <end position="331"/>
    </location>
</feature>
<keyword evidence="3" id="KW-0808">Transferase</keyword>
<dbReference type="Pfam" id="PF00155">
    <property type="entry name" value="Aminotran_1_2"/>
    <property type="match status" value="1"/>
</dbReference>
<dbReference type="RefSeq" id="WP_116177038.1">
    <property type="nucleotide sequence ID" value="NZ_CP144375.1"/>
</dbReference>
<evidence type="ECO:0000313" key="8">
    <source>
        <dbReference type="Proteomes" id="UP000256269"/>
    </source>
</evidence>
<name>A0A3E0HEE9_9PSEU</name>
<protein>
    <recommendedName>
        <fullName evidence="2">8-amino-7-oxononanoate synthase</fullName>
        <ecNumber evidence="2">2.3.1.47</ecNumber>
    </recommendedName>
</protein>
<evidence type="ECO:0000256" key="3">
    <source>
        <dbReference type="ARBA" id="ARBA00022679"/>
    </source>
</evidence>
<keyword evidence="8" id="KW-1185">Reference proteome</keyword>
<evidence type="ECO:0000256" key="2">
    <source>
        <dbReference type="ARBA" id="ARBA00013187"/>
    </source>
</evidence>
<dbReference type="InterPro" id="IPR050087">
    <property type="entry name" value="AON_synthase_class-II"/>
</dbReference>